<dbReference type="Pfam" id="PF05960">
    <property type="entry name" value="DUF885"/>
    <property type="match status" value="1"/>
</dbReference>
<keyword evidence="3" id="KW-1185">Reference proteome</keyword>
<dbReference type="EMBL" id="CP020083">
    <property type="protein sequence ID" value="ASR52995.1"/>
    <property type="molecule type" value="Genomic_DNA"/>
</dbReference>
<name>A0ABN5BDU1_9SPHN</name>
<evidence type="ECO:0000256" key="1">
    <source>
        <dbReference type="SAM" id="SignalP"/>
    </source>
</evidence>
<dbReference type="RefSeq" id="WP_425456414.1">
    <property type="nucleotide sequence ID" value="NZ_CP020083.1"/>
</dbReference>
<dbReference type="PANTHER" id="PTHR33361:SF2">
    <property type="entry name" value="DUF885 DOMAIN-CONTAINING PROTEIN"/>
    <property type="match status" value="1"/>
</dbReference>
<feature type="chain" id="PRO_5046966318" description="DUF885 domain-containing protein" evidence="1">
    <location>
        <begin position="25"/>
        <end position="601"/>
    </location>
</feature>
<dbReference type="InterPro" id="IPR010281">
    <property type="entry name" value="DUF885"/>
</dbReference>
<dbReference type="Proteomes" id="UP000258016">
    <property type="component" value="Chromosome"/>
</dbReference>
<evidence type="ECO:0000313" key="2">
    <source>
        <dbReference type="EMBL" id="ASR52995.1"/>
    </source>
</evidence>
<organism evidence="2 3">
    <name type="scientific">Blastomonas fulva</name>
    <dbReference type="NCBI Taxonomy" id="1550728"/>
    <lineage>
        <taxon>Bacteria</taxon>
        <taxon>Pseudomonadati</taxon>
        <taxon>Pseudomonadota</taxon>
        <taxon>Alphaproteobacteria</taxon>
        <taxon>Sphingomonadales</taxon>
        <taxon>Sphingomonadaceae</taxon>
        <taxon>Blastomonas</taxon>
    </lineage>
</organism>
<evidence type="ECO:0008006" key="4">
    <source>
        <dbReference type="Google" id="ProtNLM"/>
    </source>
</evidence>
<dbReference type="PANTHER" id="PTHR33361">
    <property type="entry name" value="GLR0591 PROTEIN"/>
    <property type="match status" value="1"/>
</dbReference>
<sequence length="601" mass="68068">MRASRLLASFLMGAAAIQAAPVFAQDDPAPAAPVVETKSAPGPMDATLRALYDAEWEWRQAEYARVKEGGRWIQGESLGDVTAEAQARRLAYWTDVLRQLDMIPMDKLSPEEQVNAAVFRQSVWENANSIEHKTYEAPFNSDTFFWGGLNPRQGFPNAASYRRYLGRMNDIPRYFDENIVNMRAGLARGYTVPRVAIEGRDATIEAYSVTGEANPFYDAFRTMPESIPAAQQAKLRADALKAIETSVAPAYAKLLTFMRGEYMPKARTQIDAYSLPDGKAFYQDQIKLYTTLDLTPEQIHEIGLKEVARIDADMQKTMRETGFKGTFPEFLQFLRTDPQFYAKTPRELLSYAAYVTKRMDGKLKETFNFLPRYRFTILPVPDVIAPIYTSGRGGLDSCLFNTYDLPSRPLYNLTALTLHECIPGHSFQAAVALEAPDRPDFRRQTYFSGYGEGWGLYTEWLGTKLGLYETPYEEFGRQTFEMWRAVRLVIDTGIHTQGWSRQKAIDYLAGHTALAQRDVETEVDRYISWPAQALAYKLGELALRKMRAKAEAELGAGFDQRPFHDTFLNLGSVPLPVMEAKMEEFITREKARLAKTGKPRS</sequence>
<evidence type="ECO:0000313" key="3">
    <source>
        <dbReference type="Proteomes" id="UP000258016"/>
    </source>
</evidence>
<feature type="signal peptide" evidence="1">
    <location>
        <begin position="1"/>
        <end position="24"/>
    </location>
</feature>
<reference evidence="2 3" key="1">
    <citation type="submission" date="2017-03" db="EMBL/GenBank/DDBJ databases">
        <title>Complete genome sequence of Blastomonas fulva degrading microcsystin LR.</title>
        <authorList>
            <person name="Lee H.-g."/>
            <person name="Jin L."/>
            <person name="oh H.-M."/>
        </authorList>
    </citation>
    <scope>NUCLEOTIDE SEQUENCE [LARGE SCALE GENOMIC DNA]</scope>
    <source>
        <strain evidence="2 3">T2</strain>
    </source>
</reference>
<protein>
    <recommendedName>
        <fullName evidence="4">DUF885 domain-containing protein</fullName>
    </recommendedName>
</protein>
<keyword evidence="1" id="KW-0732">Signal</keyword>
<dbReference type="GeneID" id="303487344"/>
<accession>A0ABN5BDU1</accession>
<proteinExistence type="predicted"/>
<gene>
    <name evidence="2" type="ORF">B5J99_17275</name>
</gene>